<evidence type="ECO:0000313" key="3">
    <source>
        <dbReference type="EMBL" id="KAK2556334.1"/>
    </source>
</evidence>
<name>A0AAD9Q7W0_ACRCE</name>
<feature type="region of interest" description="Disordered" evidence="1">
    <location>
        <begin position="32"/>
        <end position="58"/>
    </location>
</feature>
<feature type="compositionally biased region" description="Basic and acidic residues" evidence="1">
    <location>
        <begin position="230"/>
        <end position="243"/>
    </location>
</feature>
<reference evidence="3" key="1">
    <citation type="journal article" date="2023" name="G3 (Bethesda)">
        <title>Whole genome assembly and annotation of the endangered Caribbean coral Acropora cervicornis.</title>
        <authorList>
            <person name="Selwyn J.D."/>
            <person name="Vollmer S.V."/>
        </authorList>
    </citation>
    <scope>NUCLEOTIDE SEQUENCE</scope>
    <source>
        <strain evidence="3">K2</strain>
    </source>
</reference>
<dbReference type="Proteomes" id="UP001249851">
    <property type="component" value="Unassembled WGS sequence"/>
</dbReference>
<dbReference type="EMBL" id="JARQWQ010000056">
    <property type="protein sequence ID" value="KAK2556334.1"/>
    <property type="molecule type" value="Genomic_DNA"/>
</dbReference>
<reference evidence="3" key="2">
    <citation type="journal article" date="2023" name="Science">
        <title>Genomic signatures of disease resistance in endangered staghorn corals.</title>
        <authorList>
            <person name="Vollmer S.V."/>
            <person name="Selwyn J.D."/>
            <person name="Despard B.A."/>
            <person name="Roesel C.L."/>
        </authorList>
    </citation>
    <scope>NUCLEOTIDE SEQUENCE</scope>
    <source>
        <strain evidence="3">K2</strain>
    </source>
</reference>
<feature type="chain" id="PRO_5042187489" evidence="2">
    <location>
        <begin position="19"/>
        <end position="325"/>
    </location>
</feature>
<proteinExistence type="predicted"/>
<evidence type="ECO:0000256" key="2">
    <source>
        <dbReference type="SAM" id="SignalP"/>
    </source>
</evidence>
<keyword evidence="2" id="KW-0732">Signal</keyword>
<feature type="region of interest" description="Disordered" evidence="1">
    <location>
        <begin position="298"/>
        <end position="325"/>
    </location>
</feature>
<evidence type="ECO:0000313" key="4">
    <source>
        <dbReference type="Proteomes" id="UP001249851"/>
    </source>
</evidence>
<feature type="signal peptide" evidence="2">
    <location>
        <begin position="1"/>
        <end position="18"/>
    </location>
</feature>
<evidence type="ECO:0000256" key="1">
    <source>
        <dbReference type="SAM" id="MobiDB-lite"/>
    </source>
</evidence>
<sequence length="325" mass="35767">MAPRLIFFLISLAIVVQGRSRHYKHKKAYTVNREKEQLQQRDYQQPAKDQAGGGPPQNANVYKIALHKFDKNNKLNAQMNAHSVAVSMQGPGAIELDTSQTQVAPGEQRPDHTVSVAKDTEHTPAVSVMSVKNTGSELPVNLPLSELPGPQQTAKQGKPHDVQEQHLPVRPSQSVRLGPKAASKHVRPDNLEAMSTLKELGTLTTKPHRQVASHHRQPIHTPGVNTHQQLPDEPKKTQKPLLHEERVDKGHKIKLSSDGKPQRVFGKVDANNVALTMQGPGTAAVTSHLKAGTQTVVFDPMPPEPCPDRNCPQPQGFGKRHMHKN</sequence>
<comment type="caution">
    <text evidence="3">The sequence shown here is derived from an EMBL/GenBank/DDBJ whole genome shotgun (WGS) entry which is preliminary data.</text>
</comment>
<feature type="region of interest" description="Disordered" evidence="1">
    <location>
        <begin position="143"/>
        <end position="185"/>
    </location>
</feature>
<gene>
    <name evidence="3" type="ORF">P5673_021557</name>
</gene>
<accession>A0AAD9Q7W0</accession>
<keyword evidence="4" id="KW-1185">Reference proteome</keyword>
<feature type="region of interest" description="Disordered" evidence="1">
    <location>
        <begin position="213"/>
        <end position="243"/>
    </location>
</feature>
<protein>
    <submittedName>
        <fullName evidence="3">Uncharacterized protein</fullName>
    </submittedName>
</protein>
<dbReference type="AlphaFoldDB" id="A0AAD9Q7W0"/>
<organism evidence="3 4">
    <name type="scientific">Acropora cervicornis</name>
    <name type="common">Staghorn coral</name>
    <dbReference type="NCBI Taxonomy" id="6130"/>
    <lineage>
        <taxon>Eukaryota</taxon>
        <taxon>Metazoa</taxon>
        <taxon>Cnidaria</taxon>
        <taxon>Anthozoa</taxon>
        <taxon>Hexacorallia</taxon>
        <taxon>Scleractinia</taxon>
        <taxon>Astrocoeniina</taxon>
        <taxon>Acroporidae</taxon>
        <taxon>Acropora</taxon>
    </lineage>
</organism>